<keyword evidence="1" id="KW-0812">Transmembrane</keyword>
<keyword evidence="3" id="KW-1185">Reference proteome</keyword>
<protein>
    <submittedName>
        <fullName evidence="2">Uncharacterized protein</fullName>
    </submittedName>
</protein>
<organism evidence="2 3">
    <name type="scientific">Bacillus nakamurai</name>
    <dbReference type="NCBI Taxonomy" id="1793963"/>
    <lineage>
        <taxon>Bacteria</taxon>
        <taxon>Bacillati</taxon>
        <taxon>Bacillota</taxon>
        <taxon>Bacilli</taxon>
        <taxon>Bacillales</taxon>
        <taxon>Bacillaceae</taxon>
        <taxon>Bacillus</taxon>
    </lineage>
</organism>
<proteinExistence type="predicted"/>
<keyword evidence="1" id="KW-0472">Membrane</keyword>
<dbReference type="Proteomes" id="UP000075430">
    <property type="component" value="Unassembled WGS sequence"/>
</dbReference>
<dbReference type="AlphaFoldDB" id="A0A150F9I5"/>
<sequence length="77" mass="9204">MCSPQIMLDRDLMILFAKRACTESSKINMEIIRTPTVVFIRSFSRLFLFSVYYTIVYIKIMIIIIIIFIKWFLLFSP</sequence>
<gene>
    <name evidence="2" type="ORF">AXI58_14515</name>
</gene>
<evidence type="ECO:0000256" key="1">
    <source>
        <dbReference type="SAM" id="Phobius"/>
    </source>
</evidence>
<keyword evidence="1" id="KW-1133">Transmembrane helix</keyword>
<reference evidence="3" key="1">
    <citation type="submission" date="2016-02" db="EMBL/GenBank/DDBJ databases">
        <authorList>
            <person name="Dunlap C."/>
        </authorList>
    </citation>
    <scope>NUCLEOTIDE SEQUENCE [LARGE SCALE GENOMIC DNA]</scope>
    <source>
        <strain evidence="3">NRRL B-41092</strain>
    </source>
</reference>
<feature type="transmembrane region" description="Helical" evidence="1">
    <location>
        <begin position="51"/>
        <end position="73"/>
    </location>
</feature>
<accession>A0A150F9I5</accession>
<dbReference type="EMBL" id="LSBA01000009">
    <property type="protein sequence ID" value="KXZ20844.1"/>
    <property type="molecule type" value="Genomic_DNA"/>
</dbReference>
<comment type="caution">
    <text evidence="2">The sequence shown here is derived from an EMBL/GenBank/DDBJ whole genome shotgun (WGS) entry which is preliminary data.</text>
</comment>
<name>A0A150F9I5_9BACI</name>
<evidence type="ECO:0000313" key="3">
    <source>
        <dbReference type="Proteomes" id="UP000075430"/>
    </source>
</evidence>
<evidence type="ECO:0000313" key="2">
    <source>
        <dbReference type="EMBL" id="KXZ20844.1"/>
    </source>
</evidence>